<evidence type="ECO:0000313" key="2">
    <source>
        <dbReference type="EMBL" id="PWV98531.1"/>
    </source>
</evidence>
<protein>
    <submittedName>
        <fullName evidence="2">Uncharacterized protein</fullName>
    </submittedName>
</protein>
<feature type="transmembrane region" description="Helical" evidence="1">
    <location>
        <begin position="20"/>
        <end position="39"/>
    </location>
</feature>
<accession>A0A2V2YTD5</accession>
<comment type="caution">
    <text evidence="2">The sequence shown here is derived from an EMBL/GenBank/DDBJ whole genome shotgun (WGS) entry which is preliminary data.</text>
</comment>
<dbReference type="EMBL" id="QGTQ01000017">
    <property type="protein sequence ID" value="PWV98531.1"/>
    <property type="molecule type" value="Genomic_DNA"/>
</dbReference>
<keyword evidence="1" id="KW-0472">Membrane</keyword>
<keyword evidence="1" id="KW-0812">Transmembrane</keyword>
<evidence type="ECO:0000256" key="1">
    <source>
        <dbReference type="SAM" id="Phobius"/>
    </source>
</evidence>
<reference evidence="2 3" key="1">
    <citation type="submission" date="2018-05" db="EMBL/GenBank/DDBJ databases">
        <title>Genomic Encyclopedia of Type Strains, Phase III (KMG-III): the genomes of soil and plant-associated and newly described type strains.</title>
        <authorList>
            <person name="Whitman W."/>
        </authorList>
    </citation>
    <scope>NUCLEOTIDE SEQUENCE [LARGE SCALE GENOMIC DNA]</scope>
    <source>
        <strain evidence="2 3">CECT 5696</strain>
    </source>
</reference>
<proteinExistence type="predicted"/>
<dbReference type="Proteomes" id="UP000246635">
    <property type="component" value="Unassembled WGS sequence"/>
</dbReference>
<keyword evidence="3" id="KW-1185">Reference proteome</keyword>
<sequence length="52" mass="5922">MPNKHPWSFIMPPLSHSCYLSYLIAIQHSFIIYSPILTYTRSPCCSTTTGES</sequence>
<name>A0A2V2YTD5_9BACL</name>
<gene>
    <name evidence="2" type="ORF">DFQ01_11741</name>
</gene>
<keyword evidence="1" id="KW-1133">Transmembrane helix</keyword>
<organism evidence="2 3">
    <name type="scientific">Paenibacillus cellulosilyticus</name>
    <dbReference type="NCBI Taxonomy" id="375489"/>
    <lineage>
        <taxon>Bacteria</taxon>
        <taxon>Bacillati</taxon>
        <taxon>Bacillota</taxon>
        <taxon>Bacilli</taxon>
        <taxon>Bacillales</taxon>
        <taxon>Paenibacillaceae</taxon>
        <taxon>Paenibacillus</taxon>
    </lineage>
</organism>
<dbReference type="AlphaFoldDB" id="A0A2V2YTD5"/>
<evidence type="ECO:0000313" key="3">
    <source>
        <dbReference type="Proteomes" id="UP000246635"/>
    </source>
</evidence>